<dbReference type="Proteomes" id="UP000626844">
    <property type="component" value="Unassembled WGS sequence"/>
</dbReference>
<accession>A0A926NFL3</accession>
<organism evidence="1 2">
    <name type="scientific">Metabacillus arenae</name>
    <dbReference type="NCBI Taxonomy" id="2771434"/>
    <lineage>
        <taxon>Bacteria</taxon>
        <taxon>Bacillati</taxon>
        <taxon>Bacillota</taxon>
        <taxon>Bacilli</taxon>
        <taxon>Bacillales</taxon>
        <taxon>Bacillaceae</taxon>
        <taxon>Metabacillus</taxon>
    </lineage>
</organism>
<dbReference type="EMBL" id="JACXAI010000002">
    <property type="protein sequence ID" value="MBD1379103.1"/>
    <property type="molecule type" value="Genomic_DNA"/>
</dbReference>
<comment type="caution">
    <text evidence="1">The sequence shown here is derived from an EMBL/GenBank/DDBJ whole genome shotgun (WGS) entry which is preliminary data.</text>
</comment>
<dbReference type="RefSeq" id="WP_191155722.1">
    <property type="nucleotide sequence ID" value="NZ_JACXAI010000002.1"/>
</dbReference>
<sequence>MECSNYHCLWNAFSQCCHESEEGYDRATPNELDCPSSLRKDFQEQLFLLASECGDLLDKRNMKELIKIKKFIESQRN</sequence>
<dbReference type="AlphaFoldDB" id="A0A926NFL3"/>
<evidence type="ECO:0000313" key="1">
    <source>
        <dbReference type="EMBL" id="MBD1379103.1"/>
    </source>
</evidence>
<proteinExistence type="predicted"/>
<evidence type="ECO:0000313" key="2">
    <source>
        <dbReference type="Proteomes" id="UP000626844"/>
    </source>
</evidence>
<reference evidence="1" key="1">
    <citation type="submission" date="2020-09" db="EMBL/GenBank/DDBJ databases">
        <title>A novel bacterium of genus Bacillus, isolated from South China Sea.</title>
        <authorList>
            <person name="Huang H."/>
            <person name="Mo K."/>
            <person name="Hu Y."/>
        </authorList>
    </citation>
    <scope>NUCLEOTIDE SEQUENCE</scope>
    <source>
        <strain evidence="1">IB182487</strain>
    </source>
</reference>
<protein>
    <submittedName>
        <fullName evidence="1">Uncharacterized protein</fullName>
    </submittedName>
</protein>
<name>A0A926NFL3_9BACI</name>
<gene>
    <name evidence="1" type="ORF">IC621_02565</name>
</gene>
<keyword evidence="2" id="KW-1185">Reference proteome</keyword>